<dbReference type="Gene3D" id="3.30.465.10">
    <property type="match status" value="1"/>
</dbReference>
<dbReference type="SUPFAM" id="SSF56176">
    <property type="entry name" value="FAD-binding/transporter-associated domain-like"/>
    <property type="match status" value="1"/>
</dbReference>
<proteinExistence type="inferred from homology"/>
<feature type="non-terminal residue" evidence="7">
    <location>
        <position position="567"/>
    </location>
</feature>
<organism evidence="7 8">
    <name type="scientific">Candolleomyces eurysporus</name>
    <dbReference type="NCBI Taxonomy" id="2828524"/>
    <lineage>
        <taxon>Eukaryota</taxon>
        <taxon>Fungi</taxon>
        <taxon>Dikarya</taxon>
        <taxon>Basidiomycota</taxon>
        <taxon>Agaricomycotina</taxon>
        <taxon>Agaricomycetes</taxon>
        <taxon>Agaricomycetidae</taxon>
        <taxon>Agaricales</taxon>
        <taxon>Agaricineae</taxon>
        <taxon>Psathyrellaceae</taxon>
        <taxon>Candolleomyces</taxon>
    </lineage>
</organism>
<keyword evidence="4" id="KW-0560">Oxidoreductase</keyword>
<keyword evidence="5" id="KW-0732">Signal</keyword>
<feature type="signal peptide" evidence="5">
    <location>
        <begin position="1"/>
        <end position="15"/>
    </location>
</feature>
<feature type="domain" description="FAD-binding PCMH-type" evidence="6">
    <location>
        <begin position="89"/>
        <end position="261"/>
    </location>
</feature>
<comment type="caution">
    <text evidence="7">The sequence shown here is derived from an EMBL/GenBank/DDBJ whole genome shotgun (WGS) entry which is preliminary data.</text>
</comment>
<feature type="chain" id="PRO_5040727316" description="FAD-binding PCMH-type domain-containing protein" evidence="5">
    <location>
        <begin position="16"/>
        <end position="567"/>
    </location>
</feature>
<dbReference type="AlphaFoldDB" id="A0A9W8MKL4"/>
<keyword evidence="8" id="KW-1185">Reference proteome</keyword>
<keyword evidence="2" id="KW-0285">Flavoprotein</keyword>
<evidence type="ECO:0000313" key="7">
    <source>
        <dbReference type="EMBL" id="KAJ2931944.1"/>
    </source>
</evidence>
<dbReference type="PANTHER" id="PTHR42973:SF13">
    <property type="entry name" value="FAD-BINDING PCMH-TYPE DOMAIN-CONTAINING PROTEIN"/>
    <property type="match status" value="1"/>
</dbReference>
<dbReference type="GO" id="GO:0016491">
    <property type="term" value="F:oxidoreductase activity"/>
    <property type="evidence" value="ECO:0007669"/>
    <property type="project" value="UniProtKB-KW"/>
</dbReference>
<dbReference type="Pfam" id="PF01565">
    <property type="entry name" value="FAD_binding_4"/>
    <property type="match status" value="1"/>
</dbReference>
<dbReference type="InterPro" id="IPR050416">
    <property type="entry name" value="FAD-linked_Oxidoreductase"/>
</dbReference>
<sequence length="567" mass="61280">MLWSLSIFFPPLLLAFFNLPLTAVGTPLQGETSYRRLSPRQPPPPPPPVNSTLQVCAPLLNKLGPPIVITPFDFAFREAANNAWNLYNTLYTPTCIIHPKRAEDVQRVMEAIYQAGGVKYAVQAGGHSAMREWDTTEDGVLISFADMTNVSYDATRDTINLQPGVRWGEAIAYLEPFGVAPLGGRLGDVGTGLLLGGGLSYLSARHGFSVDALVEADVVLVDGRLVTANATNEYADLFKALKGGANRFGIVTRYEVKAIHVGTNEEKMMVGGSVIYDNSTTEALLRATANYVNNVEDSNTSLLVIIGATMDNNTVSPVNVITFFYNGTSLPEGFANPYHEFLSLPYLASAVGSYSYAEANSVLGSGGDKGSGQAFGASAFGSAEWDISQGLVNDEEESFESFPASPTWSFPTYPYPSPTAPMPTYPTPSTTPRPLPPVPISFIDDPSADGVAAALLAFTPVLKSQVEASRKAGGNVIDPPLTNYALVQFHVTMPEWLGIMPRRVIEARKEVLKELSASAGLPLYMNECDSEQNVFATYGQYEFLKNVYKKYDPTGINMRFMKGPPGL</sequence>
<evidence type="ECO:0000313" key="8">
    <source>
        <dbReference type="Proteomes" id="UP001140091"/>
    </source>
</evidence>
<dbReference type="PROSITE" id="PS51387">
    <property type="entry name" value="FAD_PCMH"/>
    <property type="match status" value="1"/>
</dbReference>
<evidence type="ECO:0000256" key="5">
    <source>
        <dbReference type="SAM" id="SignalP"/>
    </source>
</evidence>
<accession>A0A9W8MKL4</accession>
<dbReference type="InterPro" id="IPR016166">
    <property type="entry name" value="FAD-bd_PCMH"/>
</dbReference>
<protein>
    <recommendedName>
        <fullName evidence="6">FAD-binding PCMH-type domain-containing protein</fullName>
    </recommendedName>
</protein>
<dbReference type="InterPro" id="IPR006094">
    <property type="entry name" value="Oxid_FAD_bind_N"/>
</dbReference>
<comment type="similarity">
    <text evidence="1">Belongs to the oxygen-dependent FAD-linked oxidoreductase family.</text>
</comment>
<dbReference type="GO" id="GO:0071949">
    <property type="term" value="F:FAD binding"/>
    <property type="evidence" value="ECO:0007669"/>
    <property type="project" value="InterPro"/>
</dbReference>
<evidence type="ECO:0000259" key="6">
    <source>
        <dbReference type="PROSITE" id="PS51387"/>
    </source>
</evidence>
<dbReference type="PANTHER" id="PTHR42973">
    <property type="entry name" value="BINDING OXIDOREDUCTASE, PUTATIVE (AFU_ORTHOLOGUE AFUA_1G17690)-RELATED"/>
    <property type="match status" value="1"/>
</dbReference>
<evidence type="ECO:0000256" key="1">
    <source>
        <dbReference type="ARBA" id="ARBA00005466"/>
    </source>
</evidence>
<evidence type="ECO:0000256" key="3">
    <source>
        <dbReference type="ARBA" id="ARBA00022827"/>
    </source>
</evidence>
<evidence type="ECO:0000256" key="2">
    <source>
        <dbReference type="ARBA" id="ARBA00022630"/>
    </source>
</evidence>
<dbReference type="Proteomes" id="UP001140091">
    <property type="component" value="Unassembled WGS sequence"/>
</dbReference>
<dbReference type="OrthoDB" id="2151789at2759"/>
<keyword evidence="3" id="KW-0274">FAD</keyword>
<dbReference type="InterPro" id="IPR016169">
    <property type="entry name" value="FAD-bd_PCMH_sub2"/>
</dbReference>
<gene>
    <name evidence="7" type="ORF">H1R20_g5134</name>
</gene>
<evidence type="ECO:0000256" key="4">
    <source>
        <dbReference type="ARBA" id="ARBA00023002"/>
    </source>
</evidence>
<dbReference type="EMBL" id="JANBPK010000789">
    <property type="protein sequence ID" value="KAJ2931944.1"/>
    <property type="molecule type" value="Genomic_DNA"/>
</dbReference>
<name>A0A9W8MKL4_9AGAR</name>
<reference evidence="7" key="1">
    <citation type="submission" date="2022-06" db="EMBL/GenBank/DDBJ databases">
        <title>Genome Sequence of Candolleomyces eurysporus.</title>
        <authorList>
            <person name="Buettner E."/>
        </authorList>
    </citation>
    <scope>NUCLEOTIDE SEQUENCE</scope>
    <source>
        <strain evidence="7">VTCC 930004</strain>
    </source>
</reference>
<dbReference type="InterPro" id="IPR036318">
    <property type="entry name" value="FAD-bd_PCMH-like_sf"/>
</dbReference>